<dbReference type="Pfam" id="PF00144">
    <property type="entry name" value="Beta-lactamase"/>
    <property type="match status" value="1"/>
</dbReference>
<dbReference type="PANTHER" id="PTHR46825">
    <property type="entry name" value="D-ALANYL-D-ALANINE-CARBOXYPEPTIDASE/ENDOPEPTIDASE AMPH"/>
    <property type="match status" value="1"/>
</dbReference>
<dbReference type="Gene3D" id="3.40.710.10">
    <property type="entry name" value="DD-peptidase/beta-lactamase superfamily"/>
    <property type="match status" value="1"/>
</dbReference>
<proteinExistence type="predicted"/>
<dbReference type="PANTHER" id="PTHR46825:SF11">
    <property type="entry name" value="PENICILLIN-BINDING PROTEIN 4"/>
    <property type="match status" value="1"/>
</dbReference>
<evidence type="ECO:0000313" key="4">
    <source>
        <dbReference type="EMBL" id="SOD95051.1"/>
    </source>
</evidence>
<dbReference type="AlphaFoldDB" id="A0A286GHP0"/>
<dbReference type="GO" id="GO:0016020">
    <property type="term" value="C:membrane"/>
    <property type="evidence" value="ECO:0007669"/>
    <property type="project" value="UniProtKB-SubCell"/>
</dbReference>
<keyword evidence="5" id="KW-1185">Reference proteome</keyword>
<reference evidence="5" key="1">
    <citation type="submission" date="2017-09" db="EMBL/GenBank/DDBJ databases">
        <authorList>
            <person name="Varghese N."/>
            <person name="Submissions S."/>
        </authorList>
    </citation>
    <scope>NUCLEOTIDE SEQUENCE [LARGE SCALE GENOMIC DNA]</scope>
    <source>
        <strain evidence="5">DSM 29961</strain>
    </source>
</reference>
<dbReference type="Proteomes" id="UP000219452">
    <property type="component" value="Unassembled WGS sequence"/>
</dbReference>
<dbReference type="InterPro" id="IPR012338">
    <property type="entry name" value="Beta-lactam/transpept-like"/>
</dbReference>
<gene>
    <name evidence="4" type="ORF">SAMN06269250_4727</name>
</gene>
<protein>
    <submittedName>
        <fullName evidence="4">CubicO group peptidase, beta-lactamase class C family</fullName>
    </submittedName>
</protein>
<evidence type="ECO:0000256" key="1">
    <source>
        <dbReference type="ARBA" id="ARBA00004370"/>
    </source>
</evidence>
<evidence type="ECO:0000313" key="5">
    <source>
        <dbReference type="Proteomes" id="UP000219452"/>
    </source>
</evidence>
<dbReference type="InterPro" id="IPR050491">
    <property type="entry name" value="AmpC-like"/>
</dbReference>
<keyword evidence="2" id="KW-0472">Membrane</keyword>
<name>A0A286GHP0_9BACT</name>
<evidence type="ECO:0000256" key="2">
    <source>
        <dbReference type="ARBA" id="ARBA00023136"/>
    </source>
</evidence>
<dbReference type="InterPro" id="IPR001466">
    <property type="entry name" value="Beta-lactam-related"/>
</dbReference>
<dbReference type="EMBL" id="OCNH01000004">
    <property type="protein sequence ID" value="SOD95051.1"/>
    <property type="molecule type" value="Genomic_DNA"/>
</dbReference>
<dbReference type="PROSITE" id="PS51257">
    <property type="entry name" value="PROKAR_LIPOPROTEIN"/>
    <property type="match status" value="1"/>
</dbReference>
<organism evidence="4 5">
    <name type="scientific">Spirosoma fluviale</name>
    <dbReference type="NCBI Taxonomy" id="1597977"/>
    <lineage>
        <taxon>Bacteria</taxon>
        <taxon>Pseudomonadati</taxon>
        <taxon>Bacteroidota</taxon>
        <taxon>Cytophagia</taxon>
        <taxon>Cytophagales</taxon>
        <taxon>Cytophagaceae</taxon>
        <taxon>Spirosoma</taxon>
    </lineage>
</organism>
<feature type="domain" description="Beta-lactamase-related" evidence="3">
    <location>
        <begin position="75"/>
        <end position="396"/>
    </location>
</feature>
<sequence>MWVWMVRINKFLNWFSIVVLVGLGVSCGQNQTNLKQSARALRNCADEQILTEAQQTAIRQQINADEKSRQIAEIFRQKVRGGLNGNVLVAQKGMVLYKNCFGLGHFERSQRDTLVEDSKFQLASLSKTFTAVGTLKLIEAGKLTFEDTIQKFYPDFPYHGISIRELLSHRSGLPNYQYAFDDSMKVNFYKKEKPYPTNATIMHWFATVKPTPRPYNIPGRGFSYSNTNYMVLASIIEKVTGQTYETFIHKNIFEPLGMHQTFVATTKNDSINHHRTAGYQWNRRIPKDYYDDVVGDKGIYSTTGDLFRWYRALNADCLLPKKMLAEAFIPRSFERKGAKNYGYGFRMMLNDTKQPEYIYHSGWWKGYNTMFWFSPKDEYVIIILGNRYNTTVYRVKELIDVLHGGANSKVSSEESEVEI</sequence>
<comment type="subcellular location">
    <subcellularLocation>
        <location evidence="1">Membrane</location>
    </subcellularLocation>
</comment>
<dbReference type="SUPFAM" id="SSF56601">
    <property type="entry name" value="beta-lactamase/transpeptidase-like"/>
    <property type="match status" value="1"/>
</dbReference>
<evidence type="ECO:0000259" key="3">
    <source>
        <dbReference type="Pfam" id="PF00144"/>
    </source>
</evidence>
<accession>A0A286GHP0</accession>